<sequence length="248" mass="26645">MGRLDNKVAVITGAAGGMGASHAELFIEEGAKVVVADFNAEAGEEFAEQLGENAAFVKIDVSSEDDWKNLVTKTEELFGPINILVNNAGITNYESVQDIDYETYQKMMKINADSVLLGMKYVHPSMKKGDTGSIVNVSSLAGMFSLPNLAAYTSSKFAVRGLTKSAVLDFGKDNIRVNAIFPGVIRTAITEQEDTKKAIAEMVNKIPLQRIAEPKEISNLVLFFASDESSYISGAEVVIDGGLTVSYG</sequence>
<dbReference type="GO" id="GO:0052588">
    <property type="term" value="F:diacetyl reductase ((S)-acetoin forming) (NAD+) activity"/>
    <property type="evidence" value="ECO:0007669"/>
    <property type="project" value="UniProtKB-EC"/>
</dbReference>
<dbReference type="SUPFAM" id="SSF51735">
    <property type="entry name" value="NAD(P)-binding Rossmann-fold domains"/>
    <property type="match status" value="1"/>
</dbReference>
<dbReference type="PANTHER" id="PTHR24321">
    <property type="entry name" value="DEHYDROGENASES, SHORT CHAIN"/>
    <property type="match status" value="1"/>
</dbReference>
<dbReference type="FunFam" id="3.40.50.720:FF:000084">
    <property type="entry name" value="Short-chain dehydrogenase reductase"/>
    <property type="match status" value="1"/>
</dbReference>
<dbReference type="EMBL" id="OBQF01000001">
    <property type="protein sequence ID" value="SOC37547.1"/>
    <property type="molecule type" value="Genomic_DNA"/>
</dbReference>
<gene>
    <name evidence="9" type="ORF">SAMN05878391_0003</name>
</gene>
<dbReference type="PANTHER" id="PTHR24321:SF8">
    <property type="entry name" value="ESTRADIOL 17-BETA-DEHYDROGENASE 8-RELATED"/>
    <property type="match status" value="1"/>
</dbReference>
<evidence type="ECO:0000256" key="3">
    <source>
        <dbReference type="ARBA" id="ARBA00012848"/>
    </source>
</evidence>
<dbReference type="RefSeq" id="WP_097037976.1">
    <property type="nucleotide sequence ID" value="NZ_OBQF01000001.1"/>
</dbReference>
<evidence type="ECO:0000256" key="1">
    <source>
        <dbReference type="ARBA" id="ARBA00003200"/>
    </source>
</evidence>
<dbReference type="GO" id="GO:0008206">
    <property type="term" value="P:bile acid metabolic process"/>
    <property type="evidence" value="ECO:0007669"/>
    <property type="project" value="UniProtKB-ARBA"/>
</dbReference>
<comment type="catalytic activity">
    <reaction evidence="8">
        <text>(S)-acetoin + NAD(+) = diacetyl + NADH + H(+)</text>
        <dbReference type="Rhea" id="RHEA:27286"/>
        <dbReference type="ChEBI" id="CHEBI:15378"/>
        <dbReference type="ChEBI" id="CHEBI:15687"/>
        <dbReference type="ChEBI" id="CHEBI:16583"/>
        <dbReference type="ChEBI" id="CHEBI:57540"/>
        <dbReference type="ChEBI" id="CHEBI:57945"/>
        <dbReference type="EC" id="1.1.1.304"/>
    </reaction>
</comment>
<accession>A0A285U789</accession>
<dbReference type="OrthoDB" id="9803333at2"/>
<name>A0A285U789_9STAP</name>
<evidence type="ECO:0000256" key="6">
    <source>
        <dbReference type="ARBA" id="ARBA00029989"/>
    </source>
</evidence>
<proteinExistence type="inferred from homology"/>
<dbReference type="AlphaFoldDB" id="A0A285U789"/>
<keyword evidence="5" id="KW-0560">Oxidoreductase</keyword>
<keyword evidence="10" id="KW-1185">Reference proteome</keyword>
<evidence type="ECO:0000313" key="10">
    <source>
        <dbReference type="Proteomes" id="UP000219412"/>
    </source>
</evidence>
<dbReference type="PRINTS" id="PR00081">
    <property type="entry name" value="GDHRDH"/>
</dbReference>
<dbReference type="Pfam" id="PF13561">
    <property type="entry name" value="adh_short_C2"/>
    <property type="match status" value="1"/>
</dbReference>
<evidence type="ECO:0000256" key="5">
    <source>
        <dbReference type="ARBA" id="ARBA00023002"/>
    </source>
</evidence>
<dbReference type="InterPro" id="IPR036291">
    <property type="entry name" value="NAD(P)-bd_dom_sf"/>
</dbReference>
<dbReference type="Proteomes" id="UP000219412">
    <property type="component" value="Unassembled WGS sequence"/>
</dbReference>
<comment type="function">
    <text evidence="1">Catalyzes the irreversible reduction of 2,3-butanediol to (S)-acetoin in the presence of NADH.</text>
</comment>
<evidence type="ECO:0000256" key="2">
    <source>
        <dbReference type="ARBA" id="ARBA00006484"/>
    </source>
</evidence>
<dbReference type="EC" id="1.1.1.304" evidence="3"/>
<protein>
    <recommendedName>
        <fullName evidence="4">Diacetyl reductase [(S)-acetoin forming]</fullName>
        <ecNumber evidence="3">1.1.1.304</ecNumber>
    </recommendedName>
    <alternativeName>
        <fullName evidence="6">Acetoin(diacetyl) reductase</fullName>
    </alternativeName>
    <alternativeName>
        <fullName evidence="7">Meso-2,3-butanediol dehydrogenase</fullName>
    </alternativeName>
</protein>
<reference evidence="10" key="1">
    <citation type="submission" date="2017-08" db="EMBL/GenBank/DDBJ databases">
        <authorList>
            <person name="Varghese N."/>
            <person name="Submissions S."/>
        </authorList>
    </citation>
    <scope>NUCLEOTIDE SEQUENCE [LARGE SCALE GENOMIC DNA]</scope>
    <source>
        <strain evidence="10">DSM 23173</strain>
    </source>
</reference>
<evidence type="ECO:0000256" key="4">
    <source>
        <dbReference type="ARBA" id="ARBA00016110"/>
    </source>
</evidence>
<dbReference type="Gene3D" id="3.40.50.720">
    <property type="entry name" value="NAD(P)-binding Rossmann-like Domain"/>
    <property type="match status" value="1"/>
</dbReference>
<evidence type="ECO:0000256" key="8">
    <source>
        <dbReference type="ARBA" id="ARBA00047315"/>
    </source>
</evidence>
<dbReference type="PRINTS" id="PR00080">
    <property type="entry name" value="SDRFAMILY"/>
</dbReference>
<comment type="similarity">
    <text evidence="2">Belongs to the short-chain dehydrogenases/reductases (SDR) family.</text>
</comment>
<dbReference type="InterPro" id="IPR002347">
    <property type="entry name" value="SDR_fam"/>
</dbReference>
<evidence type="ECO:0000256" key="7">
    <source>
        <dbReference type="ARBA" id="ARBA00031758"/>
    </source>
</evidence>
<dbReference type="NCBIfam" id="NF005559">
    <property type="entry name" value="PRK07231.1"/>
    <property type="match status" value="1"/>
</dbReference>
<organism evidence="9 10">
    <name type="scientific">Salinicoccus kekensis</name>
    <dbReference type="NCBI Taxonomy" id="714307"/>
    <lineage>
        <taxon>Bacteria</taxon>
        <taxon>Bacillati</taxon>
        <taxon>Bacillota</taxon>
        <taxon>Bacilli</taxon>
        <taxon>Bacillales</taxon>
        <taxon>Staphylococcaceae</taxon>
        <taxon>Salinicoccus</taxon>
    </lineage>
</organism>
<evidence type="ECO:0000313" key="9">
    <source>
        <dbReference type="EMBL" id="SOC37547.1"/>
    </source>
</evidence>